<evidence type="ECO:0000259" key="1">
    <source>
        <dbReference type="PROSITE" id="PS51194"/>
    </source>
</evidence>
<feature type="non-terminal residue" evidence="2">
    <location>
        <position position="1"/>
    </location>
</feature>
<proteinExistence type="predicted"/>
<feature type="domain" description="Helicase C-terminal" evidence="1">
    <location>
        <begin position="1"/>
        <end position="71"/>
    </location>
</feature>
<reference evidence="2" key="1">
    <citation type="submission" date="2021-02" db="EMBL/GenBank/DDBJ databases">
        <authorList>
            <person name="Nowell W R."/>
        </authorList>
    </citation>
    <scope>NUCLEOTIDE SEQUENCE</scope>
</reference>
<dbReference type="EMBL" id="CAJOBH010252081">
    <property type="protein sequence ID" value="CAF5140880.1"/>
    <property type="molecule type" value="Genomic_DNA"/>
</dbReference>
<comment type="caution">
    <text evidence="2">The sequence shown here is derived from an EMBL/GenBank/DDBJ whole genome shotgun (WGS) entry which is preliminary data.</text>
</comment>
<dbReference type="Pfam" id="PF00271">
    <property type="entry name" value="Helicase_C"/>
    <property type="match status" value="1"/>
</dbReference>
<accession>A0A8S3FUM3</accession>
<name>A0A8S3FUM3_9BILA</name>
<evidence type="ECO:0000313" key="3">
    <source>
        <dbReference type="EMBL" id="CAF5194242.1"/>
    </source>
</evidence>
<dbReference type="InterPro" id="IPR027417">
    <property type="entry name" value="P-loop_NTPase"/>
</dbReference>
<dbReference type="SUPFAM" id="SSF52540">
    <property type="entry name" value="P-loop containing nucleoside triphosphate hydrolases"/>
    <property type="match status" value="1"/>
</dbReference>
<dbReference type="AlphaFoldDB" id="A0A8S3FUM3"/>
<gene>
    <name evidence="2" type="ORF">BYL167_LOCUS70150</name>
    <name evidence="3" type="ORF">GIL414_LOCUS74191</name>
</gene>
<evidence type="ECO:0000313" key="2">
    <source>
        <dbReference type="EMBL" id="CAF5140880.1"/>
    </source>
</evidence>
<dbReference type="InterPro" id="IPR001650">
    <property type="entry name" value="Helicase_C-like"/>
</dbReference>
<dbReference type="EMBL" id="CAJOBJ010340273">
    <property type="protein sequence ID" value="CAF5194242.1"/>
    <property type="molecule type" value="Genomic_DNA"/>
</dbReference>
<dbReference type="PROSITE" id="PS51194">
    <property type="entry name" value="HELICASE_CTER"/>
    <property type="match status" value="1"/>
</dbReference>
<dbReference type="Gene3D" id="3.40.50.300">
    <property type="entry name" value="P-loop containing nucleotide triphosphate hydrolases"/>
    <property type="match status" value="1"/>
</dbReference>
<dbReference type="Proteomes" id="UP000681967">
    <property type="component" value="Unassembled WGS sequence"/>
</dbReference>
<organism evidence="2 4">
    <name type="scientific">Rotaria magnacalcarata</name>
    <dbReference type="NCBI Taxonomy" id="392030"/>
    <lineage>
        <taxon>Eukaryota</taxon>
        <taxon>Metazoa</taxon>
        <taxon>Spiralia</taxon>
        <taxon>Gnathifera</taxon>
        <taxon>Rotifera</taxon>
        <taxon>Eurotatoria</taxon>
        <taxon>Bdelloidea</taxon>
        <taxon>Philodinida</taxon>
        <taxon>Philodinidae</taxon>
        <taxon>Rotaria</taxon>
    </lineage>
</organism>
<evidence type="ECO:0000313" key="4">
    <source>
        <dbReference type="Proteomes" id="UP000681967"/>
    </source>
</evidence>
<sequence length="71" mass="8280">IDVQQVSLVINYDLPNSRELYIHRIGRSGRFGRKGVAINFVKNDDIRILRDIEQYYATQIDEMPMNVADLI</sequence>
<dbReference type="Proteomes" id="UP000681720">
    <property type="component" value="Unassembled WGS sequence"/>
</dbReference>
<protein>
    <recommendedName>
        <fullName evidence="1">Helicase C-terminal domain-containing protein</fullName>
    </recommendedName>
</protein>
<dbReference type="PANTHER" id="PTHR47958">
    <property type="entry name" value="ATP-DEPENDENT RNA HELICASE DBP3"/>
    <property type="match status" value="1"/>
</dbReference>